<evidence type="ECO:0000313" key="3">
    <source>
        <dbReference type="EMBL" id="KAG7566910.1"/>
    </source>
</evidence>
<dbReference type="InterPro" id="IPR001607">
    <property type="entry name" value="Znf_UBP"/>
</dbReference>
<gene>
    <name evidence="3" type="ORF">FFLO_01289</name>
</gene>
<sequence length="189" mass="21307">MNPDGSCSHLYEIGNQDRNDVLKNYRKVMSWSMSEDMMIDVSIHNGSLTTFPSCGLCSRATVRPSVCLQCKMQLCRVSSTLTSPGNKRKRGQDCMRGHFRATGHSLAVDSATGSVWCHACQDWVYALAFEGALGRVRRLQEERLDPSVGENGHSKRVRYKNPKPTEMPFPANLGFAQIRCHCWYTYLPL</sequence>
<keyword evidence="1" id="KW-0479">Metal-binding</keyword>
<organism evidence="3 4">
    <name type="scientific">Filobasidium floriforme</name>
    <dbReference type="NCBI Taxonomy" id="5210"/>
    <lineage>
        <taxon>Eukaryota</taxon>
        <taxon>Fungi</taxon>
        <taxon>Dikarya</taxon>
        <taxon>Basidiomycota</taxon>
        <taxon>Agaricomycotina</taxon>
        <taxon>Tremellomycetes</taxon>
        <taxon>Filobasidiales</taxon>
        <taxon>Filobasidiaceae</taxon>
        <taxon>Filobasidium</taxon>
    </lineage>
</organism>
<keyword evidence="1" id="KW-0863">Zinc-finger</keyword>
<keyword evidence="4" id="KW-1185">Reference proteome</keyword>
<dbReference type="AlphaFoldDB" id="A0A8K0JQ62"/>
<dbReference type="Gene3D" id="3.30.40.10">
    <property type="entry name" value="Zinc/RING finger domain, C3HC4 (zinc finger)"/>
    <property type="match status" value="1"/>
</dbReference>
<evidence type="ECO:0000313" key="4">
    <source>
        <dbReference type="Proteomes" id="UP000812966"/>
    </source>
</evidence>
<dbReference type="Proteomes" id="UP000812966">
    <property type="component" value="Unassembled WGS sequence"/>
</dbReference>
<dbReference type="InterPro" id="IPR013083">
    <property type="entry name" value="Znf_RING/FYVE/PHD"/>
</dbReference>
<accession>A0A8K0JQ62</accession>
<dbReference type="EMBL" id="JABELV010000018">
    <property type="protein sequence ID" value="KAG7566910.1"/>
    <property type="molecule type" value="Genomic_DNA"/>
</dbReference>
<dbReference type="Pfam" id="PF02148">
    <property type="entry name" value="zf-UBP"/>
    <property type="match status" value="1"/>
</dbReference>
<dbReference type="SUPFAM" id="SSF57850">
    <property type="entry name" value="RING/U-box"/>
    <property type="match status" value="1"/>
</dbReference>
<evidence type="ECO:0000259" key="2">
    <source>
        <dbReference type="PROSITE" id="PS50271"/>
    </source>
</evidence>
<protein>
    <recommendedName>
        <fullName evidence="2">UBP-type domain-containing protein</fullName>
    </recommendedName>
</protein>
<name>A0A8K0JQ62_9TREE</name>
<comment type="caution">
    <text evidence="3">The sequence shown here is derived from an EMBL/GenBank/DDBJ whole genome shotgun (WGS) entry which is preliminary data.</text>
</comment>
<evidence type="ECO:0000256" key="1">
    <source>
        <dbReference type="PROSITE-ProRule" id="PRU00502"/>
    </source>
</evidence>
<reference evidence="3" key="1">
    <citation type="submission" date="2020-04" db="EMBL/GenBank/DDBJ databases">
        <title>Analysis of mating type loci in Filobasidium floriforme.</title>
        <authorList>
            <person name="Nowrousian M."/>
        </authorList>
    </citation>
    <scope>NUCLEOTIDE SEQUENCE</scope>
    <source>
        <strain evidence="3">CBS 6242</strain>
    </source>
</reference>
<feature type="domain" description="UBP-type" evidence="2">
    <location>
        <begin position="5"/>
        <end position="143"/>
    </location>
</feature>
<dbReference type="PROSITE" id="PS50271">
    <property type="entry name" value="ZF_UBP"/>
    <property type="match status" value="1"/>
</dbReference>
<dbReference type="GO" id="GO:0008270">
    <property type="term" value="F:zinc ion binding"/>
    <property type="evidence" value="ECO:0007669"/>
    <property type="project" value="UniProtKB-KW"/>
</dbReference>
<proteinExistence type="predicted"/>
<keyword evidence="1" id="KW-0862">Zinc</keyword>